<name>A0ABQ8LKC3_LABRO</name>
<evidence type="ECO:0000313" key="3">
    <source>
        <dbReference type="Proteomes" id="UP000830375"/>
    </source>
</evidence>
<evidence type="ECO:0000313" key="2">
    <source>
        <dbReference type="EMBL" id="KAI2651125.1"/>
    </source>
</evidence>
<evidence type="ECO:0000256" key="1">
    <source>
        <dbReference type="SAM" id="MobiDB-lite"/>
    </source>
</evidence>
<reference evidence="2 3" key="1">
    <citation type="submission" date="2022-01" db="EMBL/GenBank/DDBJ databases">
        <title>A high-quality chromosome-level genome assembly of rohu carp, Labeo rohita.</title>
        <authorList>
            <person name="Arick M.A. II"/>
            <person name="Hsu C.-Y."/>
            <person name="Magbanua Z."/>
            <person name="Pechanova O."/>
            <person name="Grover C."/>
            <person name="Miller E."/>
            <person name="Thrash A."/>
            <person name="Ezzel L."/>
            <person name="Alam S."/>
            <person name="Benzie J."/>
            <person name="Hamilton M."/>
            <person name="Karsi A."/>
            <person name="Lawrence M.L."/>
            <person name="Peterson D.G."/>
        </authorList>
    </citation>
    <scope>NUCLEOTIDE SEQUENCE [LARGE SCALE GENOMIC DNA]</scope>
    <source>
        <strain evidence="3">BAU-BD-2019</strain>
        <tissue evidence="2">Blood</tissue>
    </source>
</reference>
<proteinExistence type="predicted"/>
<comment type="caution">
    <text evidence="2">The sequence shown here is derived from an EMBL/GenBank/DDBJ whole genome shotgun (WGS) entry which is preliminary data.</text>
</comment>
<accession>A0ABQ8LKC3</accession>
<keyword evidence="3" id="KW-1185">Reference proteome</keyword>
<dbReference type="Proteomes" id="UP000830375">
    <property type="component" value="Unassembled WGS sequence"/>
</dbReference>
<organism evidence="2 3">
    <name type="scientific">Labeo rohita</name>
    <name type="common">Indian major carp</name>
    <name type="synonym">Cyprinus rohita</name>
    <dbReference type="NCBI Taxonomy" id="84645"/>
    <lineage>
        <taxon>Eukaryota</taxon>
        <taxon>Metazoa</taxon>
        <taxon>Chordata</taxon>
        <taxon>Craniata</taxon>
        <taxon>Vertebrata</taxon>
        <taxon>Euteleostomi</taxon>
        <taxon>Actinopterygii</taxon>
        <taxon>Neopterygii</taxon>
        <taxon>Teleostei</taxon>
        <taxon>Ostariophysi</taxon>
        <taxon>Cypriniformes</taxon>
        <taxon>Cyprinidae</taxon>
        <taxon>Labeoninae</taxon>
        <taxon>Labeonini</taxon>
        <taxon>Labeo</taxon>
    </lineage>
</organism>
<feature type="region of interest" description="Disordered" evidence="1">
    <location>
        <begin position="82"/>
        <end position="144"/>
    </location>
</feature>
<feature type="compositionally biased region" description="Basic and acidic residues" evidence="1">
    <location>
        <begin position="123"/>
        <end position="133"/>
    </location>
</feature>
<protein>
    <submittedName>
        <fullName evidence="2">Gag-Pol polyprotein</fullName>
    </submittedName>
</protein>
<feature type="compositionally biased region" description="Basic and acidic residues" evidence="1">
    <location>
        <begin position="106"/>
        <end position="116"/>
    </location>
</feature>
<sequence length="144" mass="15692">MDLFAVVTLFCLEQGNRSLEEHKFLGLTHRTTFPDDCLSTFLHAGLNSITRAQLSGEGPRGSFVDYVEWVLVSCGSSLAFKPANNDTSSTPDPEPSQTPPSCILEHQSEPTADRASNRQTIAKRSDRPKDRPGARASFDVSPGV</sequence>
<gene>
    <name evidence="2" type="ORF">H4Q32_019145</name>
</gene>
<dbReference type="EMBL" id="JACTAM010000021">
    <property type="protein sequence ID" value="KAI2651125.1"/>
    <property type="molecule type" value="Genomic_DNA"/>
</dbReference>